<evidence type="ECO:0000259" key="3">
    <source>
        <dbReference type="SMART" id="SM00903"/>
    </source>
</evidence>
<feature type="domain" description="Flavin reductase like" evidence="3">
    <location>
        <begin position="430"/>
        <end position="574"/>
    </location>
</feature>
<proteinExistence type="inferred from homology"/>
<dbReference type="OrthoDB" id="9792858at2"/>
<comment type="similarity">
    <text evidence="1">Belongs to the non-flavoprotein flavin reductase family.</text>
</comment>
<dbReference type="InterPro" id="IPR050268">
    <property type="entry name" value="NADH-dep_flavin_reductase"/>
</dbReference>
<organism evidence="4 5">
    <name type="scientific">Georgenia thermotolerans</name>
    <dbReference type="NCBI Taxonomy" id="527326"/>
    <lineage>
        <taxon>Bacteria</taxon>
        <taxon>Bacillati</taxon>
        <taxon>Actinomycetota</taxon>
        <taxon>Actinomycetes</taxon>
        <taxon>Micrococcales</taxon>
        <taxon>Bogoriellaceae</taxon>
        <taxon>Georgenia</taxon>
    </lineage>
</organism>
<dbReference type="GO" id="GO:0010181">
    <property type="term" value="F:FMN binding"/>
    <property type="evidence" value="ECO:0007669"/>
    <property type="project" value="InterPro"/>
</dbReference>
<dbReference type="InterPro" id="IPR041654">
    <property type="entry name" value="StyA_sbd"/>
</dbReference>
<dbReference type="Gene3D" id="2.30.110.10">
    <property type="entry name" value="Electron Transport, Fmn-binding Protein, Chain A"/>
    <property type="match status" value="1"/>
</dbReference>
<comment type="caution">
    <text evidence="4">The sequence shown here is derived from an EMBL/GenBank/DDBJ whole genome shotgun (WGS) entry which is preliminary data.</text>
</comment>
<keyword evidence="2" id="KW-0560">Oxidoreductase</keyword>
<name>A0A7J5UUW5_9MICO</name>
<evidence type="ECO:0000313" key="4">
    <source>
        <dbReference type="EMBL" id="KAE8766085.1"/>
    </source>
</evidence>
<dbReference type="GO" id="GO:0042602">
    <property type="term" value="F:riboflavin reductase (NADPH) activity"/>
    <property type="evidence" value="ECO:0007669"/>
    <property type="project" value="TreeGrafter"/>
</dbReference>
<dbReference type="InterPro" id="IPR002563">
    <property type="entry name" value="Flavin_Rdtase-like_dom"/>
</dbReference>
<evidence type="ECO:0000256" key="1">
    <source>
        <dbReference type="ARBA" id="ARBA00008898"/>
    </source>
</evidence>
<dbReference type="SUPFAM" id="SSF50475">
    <property type="entry name" value="FMN-binding split barrel"/>
    <property type="match status" value="1"/>
</dbReference>
<reference evidence="4 5" key="1">
    <citation type="submission" date="2019-10" db="EMBL/GenBank/DDBJ databases">
        <title>Georgenia wutianyii sp. nov. and Georgenia yuyongxinii sp. nov. isolated from plateau pika (Ochotona curzoniae) in the Qinghai-Tibet plateau of China.</title>
        <authorList>
            <person name="Tian Z."/>
        </authorList>
    </citation>
    <scope>NUCLEOTIDE SEQUENCE [LARGE SCALE GENOMIC DNA]</scope>
    <source>
        <strain evidence="4 5">DSM 21501</strain>
    </source>
</reference>
<dbReference type="SMART" id="SM00903">
    <property type="entry name" value="Flavin_Reduct"/>
    <property type="match status" value="1"/>
</dbReference>
<evidence type="ECO:0000313" key="5">
    <source>
        <dbReference type="Proteomes" id="UP000451860"/>
    </source>
</evidence>
<dbReference type="InterPro" id="IPR036188">
    <property type="entry name" value="FAD/NAD-bd_sf"/>
</dbReference>
<evidence type="ECO:0000256" key="2">
    <source>
        <dbReference type="ARBA" id="ARBA00023002"/>
    </source>
</evidence>
<keyword evidence="5" id="KW-1185">Reference proteome</keyword>
<accession>A0A7J5UUW5</accession>
<dbReference type="Pfam" id="PF01613">
    <property type="entry name" value="Flavin_Reduct"/>
    <property type="match status" value="1"/>
</dbReference>
<dbReference type="InterPro" id="IPR012349">
    <property type="entry name" value="Split_barrel_FMN-bd"/>
</dbReference>
<dbReference type="EMBL" id="WHJE01000001">
    <property type="protein sequence ID" value="KAE8766085.1"/>
    <property type="molecule type" value="Genomic_DNA"/>
</dbReference>
<sequence>MPRRRPVVTGRRIAIVGAGQAGIQLALGLQHHGYEVSLVTDRAPAEIRAGAVMATSCLFAPALEVEDNSDLPTWEGEAPTIGDLDLTLTGPQPVHWRTAFDSPARSVDLRLKYSAWLELFQSRGGTLRIESMTVAATEELAATHDLTIVATGKGEVGTVFPTDHSRTAFTAPQRVLAVALVTGVAPDPAGAALHLAVDPAAGEFLNYPMLTERGVAQVMMFEGRPGTDLARRLEAVTDADDHLATTLELLGEHFPSQAGRFAGARLLDETSVARGRVTPVVRQPVGTLPSGRTVLGLGTAVVATDPIASQPSNNATLAADFYLDAILRRGEREFDAGWQRRTFEAFWRGWAKWAVLWTNSVLVDLTAHQRKLLTAAGTVPGVAQAVANSLEDPRTAYRWWFEAADAAELISRSVAEARGPVDPRDFRAALGQYATGVAVVTTRDADGVCHGMTANSFTSVSIDPPLILWCPSKRATSLPAFAGAEHFAVNILADAQHHLSRQFSVSGSPEKFAGVEYTDGLGGAPVLAGAVASFECRRVAVHDAGDHDIHVGQVERYSWAGGDPLLFHDGRFHVTRPRPEN</sequence>
<dbReference type="Gene3D" id="3.50.50.60">
    <property type="entry name" value="FAD/NAD(P)-binding domain"/>
    <property type="match status" value="3"/>
</dbReference>
<dbReference type="SUPFAM" id="SSF51905">
    <property type="entry name" value="FAD/NAD(P)-binding domain"/>
    <property type="match status" value="1"/>
</dbReference>
<dbReference type="Pfam" id="PF17885">
    <property type="entry name" value="Smoa_sbd"/>
    <property type="match status" value="1"/>
</dbReference>
<dbReference type="Proteomes" id="UP000451860">
    <property type="component" value="Unassembled WGS sequence"/>
</dbReference>
<protein>
    <submittedName>
        <fullName evidence="4">Flavin reductase</fullName>
    </submittedName>
</protein>
<dbReference type="PANTHER" id="PTHR30466:SF11">
    <property type="entry name" value="FLAVIN-DEPENDENT MONOOXYGENASE, REDUCTASE SUBUNIT HSAB"/>
    <property type="match status" value="1"/>
</dbReference>
<gene>
    <name evidence="4" type="ORF">GB883_00120</name>
</gene>
<dbReference type="PANTHER" id="PTHR30466">
    <property type="entry name" value="FLAVIN REDUCTASE"/>
    <property type="match status" value="1"/>
</dbReference>
<dbReference type="AlphaFoldDB" id="A0A7J5UUW5"/>